<dbReference type="PROSITE" id="PS50022">
    <property type="entry name" value="FA58C_3"/>
    <property type="match status" value="1"/>
</dbReference>
<dbReference type="SUPFAM" id="SSF49265">
    <property type="entry name" value="Fibronectin type III"/>
    <property type="match status" value="1"/>
</dbReference>
<evidence type="ECO:0000259" key="1">
    <source>
        <dbReference type="PROSITE" id="PS50022"/>
    </source>
</evidence>
<feature type="domain" description="F5/8 type C" evidence="1">
    <location>
        <begin position="456"/>
        <end position="604"/>
    </location>
</feature>
<dbReference type="InterPro" id="IPR029052">
    <property type="entry name" value="Metallo-depent_PP-like"/>
</dbReference>
<dbReference type="Pfam" id="PF00149">
    <property type="entry name" value="Metallophos"/>
    <property type="match status" value="1"/>
</dbReference>
<dbReference type="Proteomes" id="UP000199087">
    <property type="component" value="Unassembled WGS sequence"/>
</dbReference>
<keyword evidence="3" id="KW-1185">Reference proteome</keyword>
<name>A0A0U1NT03_9BACI</name>
<dbReference type="InterPro" id="IPR008979">
    <property type="entry name" value="Galactose-bd-like_sf"/>
</dbReference>
<dbReference type="SUPFAM" id="SSF49785">
    <property type="entry name" value="Galactose-binding domain-like"/>
    <property type="match status" value="1"/>
</dbReference>
<dbReference type="GO" id="GO:0016787">
    <property type="term" value="F:hydrolase activity"/>
    <property type="evidence" value="ECO:0007669"/>
    <property type="project" value="InterPro"/>
</dbReference>
<reference evidence="3" key="1">
    <citation type="submission" date="2015-05" db="EMBL/GenBank/DDBJ databases">
        <authorList>
            <person name="Urmite Genomes"/>
        </authorList>
    </citation>
    <scope>NUCLEOTIDE SEQUENCE [LARGE SCALE GENOMIC DNA]</scope>
    <source>
        <strain evidence="3">LF1</strain>
    </source>
</reference>
<dbReference type="Gene3D" id="3.60.21.10">
    <property type="match status" value="1"/>
</dbReference>
<dbReference type="EMBL" id="CVRB01000001">
    <property type="protein sequence ID" value="CRK81190.1"/>
    <property type="molecule type" value="Genomic_DNA"/>
</dbReference>
<dbReference type="PANTHER" id="PTHR43143:SF1">
    <property type="entry name" value="SERINE_THREONINE-PROTEIN PHOSPHATASE CPPED1"/>
    <property type="match status" value="1"/>
</dbReference>
<dbReference type="InterPro" id="IPR013783">
    <property type="entry name" value="Ig-like_fold"/>
</dbReference>
<dbReference type="InterPro" id="IPR000421">
    <property type="entry name" value="FA58C"/>
</dbReference>
<dbReference type="Gene3D" id="2.60.120.260">
    <property type="entry name" value="Galactose-binding domain-like"/>
    <property type="match status" value="1"/>
</dbReference>
<evidence type="ECO:0000313" key="2">
    <source>
        <dbReference type="EMBL" id="CRK81190.1"/>
    </source>
</evidence>
<sequence length="607" mass="67639">MKKDELNNEVEKSLPDDLFRKEMDRRTFLEGTTKIAGAAFGLTLLGSLTSLPVKAASSSSVMNSMGNKPDLVFPVISDVHIQRQSNDFLNKLITTLDQLNEVVPKQDAFVVVGDLTDLGLVEEYDKFFSAYNVRKQPQAISMFAIGNHDYWNGLSAVNAQKRFLEKTGMESIYYHKIVNGYHFIVLYTEDGNTPGTFSVKQIEWLGEQLKIANDDDPKKPIFVFHHQPIKGTIYGSEWGFNQNRDLFYNTLAKYPQVISFSGHTHYPLDDPKIIHQKDFTAIGTSTGAYMWLDSGRIQGEIPEGASILNQALIVEVYNNKVIIKRRDIHNNDWTGEPFEISYPANKENFKYTDDRDKKPPFFTKDAMLSIVNEKATATSVAIMFTQAKDNLLVHDYKIIARNAETKEVVKEYLAFSEFYSDPVPNPLTLQIGELKPSTMYEIEVLAVDAFGNVSNNSLKVLGKTLKTIPQSQMTATATSQEIIAANNGASMAIDGDSQTFWHTKWDKSDVLPQSITLSLGGTYAIDKVSYLPRQSGSNGIITGYNLYVSKDGMTFTKVTSGTWANNSAEKLATFNPTDASYVKLEATAAVNGWASAAEINVLEAVKN</sequence>
<dbReference type="RefSeq" id="WP_090631856.1">
    <property type="nucleotide sequence ID" value="NZ_CVRB01000001.1"/>
</dbReference>
<dbReference type="InterPro" id="IPR036116">
    <property type="entry name" value="FN3_sf"/>
</dbReference>
<accession>A0A0U1NT03</accession>
<gene>
    <name evidence="2" type="ORF">BN000_01090</name>
</gene>
<dbReference type="PANTHER" id="PTHR43143">
    <property type="entry name" value="METALLOPHOSPHOESTERASE, CALCINEURIN SUPERFAMILY"/>
    <property type="match status" value="1"/>
</dbReference>
<evidence type="ECO:0000313" key="3">
    <source>
        <dbReference type="Proteomes" id="UP000199087"/>
    </source>
</evidence>
<dbReference type="OrthoDB" id="1645838at2"/>
<dbReference type="Pfam" id="PF00754">
    <property type="entry name" value="F5_F8_type_C"/>
    <property type="match status" value="1"/>
</dbReference>
<dbReference type="AlphaFoldDB" id="A0A0U1NT03"/>
<organism evidence="2 3">
    <name type="scientific">Neobacillus massiliamazoniensis</name>
    <dbReference type="NCBI Taxonomy" id="1499688"/>
    <lineage>
        <taxon>Bacteria</taxon>
        <taxon>Bacillati</taxon>
        <taxon>Bacillota</taxon>
        <taxon>Bacilli</taxon>
        <taxon>Bacillales</taxon>
        <taxon>Bacillaceae</taxon>
        <taxon>Neobacillus</taxon>
    </lineage>
</organism>
<protein>
    <submittedName>
        <fullName evidence="2">Phosphatase/fibronectin domain-containing protein</fullName>
    </submittedName>
</protein>
<dbReference type="Gene3D" id="2.60.40.10">
    <property type="entry name" value="Immunoglobulins"/>
    <property type="match status" value="1"/>
</dbReference>
<proteinExistence type="predicted"/>
<dbReference type="InterPro" id="IPR004843">
    <property type="entry name" value="Calcineurin-like_PHP"/>
</dbReference>
<dbReference type="SUPFAM" id="SSF56300">
    <property type="entry name" value="Metallo-dependent phosphatases"/>
    <property type="match status" value="1"/>
</dbReference>
<dbReference type="STRING" id="1499688.BN000_01090"/>
<dbReference type="InterPro" id="IPR051918">
    <property type="entry name" value="STPP_CPPED1"/>
</dbReference>